<dbReference type="PANTHER" id="PTHR43337:SF1">
    <property type="entry name" value="XANTHINE_URACIL PERMEASE C887.17-RELATED"/>
    <property type="match status" value="1"/>
</dbReference>
<feature type="transmembrane region" description="Helical" evidence="9">
    <location>
        <begin position="260"/>
        <end position="283"/>
    </location>
</feature>
<evidence type="ECO:0000256" key="5">
    <source>
        <dbReference type="ARBA" id="ARBA00022692"/>
    </source>
</evidence>
<protein>
    <submittedName>
        <fullName evidence="10">NCS2 family permease</fullName>
    </submittedName>
</protein>
<evidence type="ECO:0000256" key="8">
    <source>
        <dbReference type="PIRNR" id="PIRNR005353"/>
    </source>
</evidence>
<reference evidence="11" key="1">
    <citation type="submission" date="2018-11" db="EMBL/GenBank/DDBJ databases">
        <title>Genome sequencing of a novel mesophilic and cellulolytic organism within the genus Hungateiclostridium.</title>
        <authorList>
            <person name="Rettenmaier R."/>
            <person name="Liebl W."/>
            <person name="Zverlov V."/>
        </authorList>
    </citation>
    <scope>NUCLEOTIDE SEQUENCE [LARGE SCALE GENOMIC DNA]</scope>
    <source>
        <strain evidence="11">N2K1</strain>
    </source>
</reference>
<evidence type="ECO:0000256" key="4">
    <source>
        <dbReference type="ARBA" id="ARBA00022475"/>
    </source>
</evidence>
<evidence type="ECO:0000256" key="1">
    <source>
        <dbReference type="ARBA" id="ARBA00004651"/>
    </source>
</evidence>
<keyword evidence="11" id="KW-1185">Reference proteome</keyword>
<dbReference type="EMBL" id="RLII01000003">
    <property type="protein sequence ID" value="RXE60025.1"/>
    <property type="molecule type" value="Genomic_DNA"/>
</dbReference>
<feature type="transmembrane region" description="Helical" evidence="9">
    <location>
        <begin position="48"/>
        <end position="68"/>
    </location>
</feature>
<feature type="transmembrane region" description="Helical" evidence="9">
    <location>
        <begin position="12"/>
        <end position="33"/>
    </location>
</feature>
<sequence>MEKFFKLKENGTNVRTEFIAGLTTFVTMAYVIFVNPNTLEAAGMDKGAVFVATILAAIIGTLIMGLVANVPYAQAPGMGLNAFFAYTVVLGQGFTWQQALALVFICGLINILITVTRVRKMLIKAIPETLQYAISGGIGLFITYIGIKQAHLLDFTVSSGTYTTLPNGNVISGDIVPALANFTDPVTQLALIGLVITVVLMLLKVKGAILWGIISTTIVGLFMGITPVPELSASSFLPPSMSSTFLKLDLAGLFSEPSKILTVLATILAFSLSDTFDTIGTFLGTGRKTGIFDEEDEKALHAGKGFKSRLDKALFADSTATSIGALLGTSNTTTYVESAAGISVGGRTGLTSVFTALFFFLALFVSPIAGMVTAAATAPALIVVGILMMESLAKIKWEDFEEAVSAFFTVVIMPFTYSISNGVAAGFTFYVITKIVKGKAKEVHPILYIVVLLFVLNFVFGALGF</sequence>
<feature type="transmembrane region" description="Helical" evidence="9">
    <location>
        <begin position="357"/>
        <end position="387"/>
    </location>
</feature>
<evidence type="ECO:0000313" key="10">
    <source>
        <dbReference type="EMBL" id="RXE60025.1"/>
    </source>
</evidence>
<proteinExistence type="inferred from homology"/>
<evidence type="ECO:0000256" key="3">
    <source>
        <dbReference type="ARBA" id="ARBA00022448"/>
    </source>
</evidence>
<keyword evidence="5 8" id="KW-0812">Transmembrane</keyword>
<keyword evidence="3 8" id="KW-0813">Transport</keyword>
<feature type="transmembrane region" description="Helical" evidence="9">
    <location>
        <begin position="186"/>
        <end position="203"/>
    </location>
</feature>
<dbReference type="GO" id="GO:0005886">
    <property type="term" value="C:plasma membrane"/>
    <property type="evidence" value="ECO:0007669"/>
    <property type="project" value="UniProtKB-SubCell"/>
</dbReference>
<dbReference type="InterPro" id="IPR045018">
    <property type="entry name" value="Azg-like"/>
</dbReference>
<dbReference type="OrthoDB" id="9808458at2"/>
<feature type="transmembrane region" description="Helical" evidence="9">
    <location>
        <begin position="208"/>
        <end position="228"/>
    </location>
</feature>
<dbReference type="PANTHER" id="PTHR43337">
    <property type="entry name" value="XANTHINE/URACIL PERMEASE C887.17-RELATED"/>
    <property type="match status" value="1"/>
</dbReference>
<evidence type="ECO:0000256" key="6">
    <source>
        <dbReference type="ARBA" id="ARBA00022989"/>
    </source>
</evidence>
<dbReference type="AlphaFoldDB" id="A0A4Q0I804"/>
<dbReference type="RefSeq" id="WP_128705797.1">
    <property type="nucleotide sequence ID" value="NZ_RLII01000003.1"/>
</dbReference>
<accession>A0A4Q0I804</accession>
<comment type="subcellular location">
    <subcellularLocation>
        <location evidence="1 8">Cell membrane</location>
        <topology evidence="1 8">Multi-pass membrane protein</topology>
    </subcellularLocation>
</comment>
<evidence type="ECO:0000313" key="11">
    <source>
        <dbReference type="Proteomes" id="UP000289166"/>
    </source>
</evidence>
<feature type="transmembrane region" description="Helical" evidence="9">
    <location>
        <begin position="100"/>
        <end position="118"/>
    </location>
</feature>
<comment type="similarity">
    <text evidence="2 8">Belongs to the nucleobase:cation symporter-2 (NCS2) (TC 2.A.40) family. Azg-like subfamily.</text>
</comment>
<keyword evidence="7 8" id="KW-0472">Membrane</keyword>
<dbReference type="PIRSF" id="PIRSF005353">
    <property type="entry name" value="PbuG"/>
    <property type="match status" value="1"/>
</dbReference>
<evidence type="ECO:0000256" key="7">
    <source>
        <dbReference type="ARBA" id="ARBA00023136"/>
    </source>
</evidence>
<evidence type="ECO:0000256" key="9">
    <source>
        <dbReference type="SAM" id="Phobius"/>
    </source>
</evidence>
<feature type="transmembrane region" description="Helical" evidence="9">
    <location>
        <begin position="130"/>
        <end position="147"/>
    </location>
</feature>
<gene>
    <name evidence="10" type="ORF">EFD62_04525</name>
</gene>
<dbReference type="InterPro" id="IPR006043">
    <property type="entry name" value="NCS2"/>
</dbReference>
<keyword evidence="4 8" id="KW-1003">Cell membrane</keyword>
<keyword evidence="6 8" id="KW-1133">Transmembrane helix</keyword>
<comment type="caution">
    <text evidence="10">The sequence shown here is derived from an EMBL/GenBank/DDBJ whole genome shotgun (WGS) entry which is preliminary data.</text>
</comment>
<name>A0A4Q0I804_9FIRM</name>
<dbReference type="GO" id="GO:0005345">
    <property type="term" value="F:purine nucleobase transmembrane transporter activity"/>
    <property type="evidence" value="ECO:0007669"/>
    <property type="project" value="TreeGrafter"/>
</dbReference>
<organism evidence="10 11">
    <name type="scientific">Acetivibrio mesophilus</name>
    <dbReference type="NCBI Taxonomy" id="2487273"/>
    <lineage>
        <taxon>Bacteria</taxon>
        <taxon>Bacillati</taxon>
        <taxon>Bacillota</taxon>
        <taxon>Clostridia</taxon>
        <taxon>Eubacteriales</taxon>
        <taxon>Oscillospiraceae</taxon>
        <taxon>Acetivibrio</taxon>
    </lineage>
</organism>
<feature type="transmembrane region" description="Helical" evidence="9">
    <location>
        <begin position="407"/>
        <end position="433"/>
    </location>
</feature>
<dbReference type="Pfam" id="PF00860">
    <property type="entry name" value="Xan_ur_permease"/>
    <property type="match status" value="1"/>
</dbReference>
<evidence type="ECO:0000256" key="2">
    <source>
        <dbReference type="ARBA" id="ARBA00005697"/>
    </source>
</evidence>
<dbReference type="InterPro" id="IPR026033">
    <property type="entry name" value="Azg-like_bact_archaea"/>
</dbReference>
<dbReference type="Proteomes" id="UP000289166">
    <property type="component" value="Unassembled WGS sequence"/>
</dbReference>
<feature type="transmembrane region" description="Helical" evidence="9">
    <location>
        <begin position="445"/>
        <end position="463"/>
    </location>
</feature>